<evidence type="ECO:0000313" key="1">
    <source>
        <dbReference type="EMBL" id="MPM39197.1"/>
    </source>
</evidence>
<gene>
    <name evidence="1" type="ORF">SDC9_85830</name>
</gene>
<sequence>MEPTYFDYDVLDSIVQKIVPNGTMCIEDTKLMTKASYQDEINMRLNGIKNVDTNHTDFSEEQKAAYIEQLQQEIESLMDLYNAAPDKPPSMPISSLAEMRNQSGEYIRSVNVYSEDGSANYQLNLSDPTSDPREAAFRTGFRGAYDVAQAAFVPQVKRMYPYIDLDDVRVEEVAVALMQQIGLSDVFSFNYIRQTQGDPTGEAAVFTKIYCGVQETYAIPINAVKPMEYGVSWEPEWVEVYLDEGYNVRFINWLHPSVMGNIVNENVALLSFEQVQGIIRDTLRYYVPDFPLWDGVQHRTLVIERIVLGMMRVKVADSADDYVLIPVWDCFGYIIDHYASQDTSEYVLDQNNNATVDERGGVGSFFTINAIDGSIIDRRLGY</sequence>
<organism evidence="1">
    <name type="scientific">bioreactor metagenome</name>
    <dbReference type="NCBI Taxonomy" id="1076179"/>
    <lineage>
        <taxon>unclassified sequences</taxon>
        <taxon>metagenomes</taxon>
        <taxon>ecological metagenomes</taxon>
    </lineage>
</organism>
<dbReference type="AlphaFoldDB" id="A0A644ZES3"/>
<protein>
    <submittedName>
        <fullName evidence="1">Uncharacterized protein</fullName>
    </submittedName>
</protein>
<name>A0A644ZES3_9ZZZZ</name>
<dbReference type="InterPro" id="IPR046098">
    <property type="entry name" value="DUF6034"/>
</dbReference>
<reference evidence="1" key="1">
    <citation type="submission" date="2019-08" db="EMBL/GenBank/DDBJ databases">
        <authorList>
            <person name="Kucharzyk K."/>
            <person name="Murdoch R.W."/>
            <person name="Higgins S."/>
            <person name="Loffler F."/>
        </authorList>
    </citation>
    <scope>NUCLEOTIDE SEQUENCE</scope>
</reference>
<dbReference type="EMBL" id="VSSQ01008558">
    <property type="protein sequence ID" value="MPM39197.1"/>
    <property type="molecule type" value="Genomic_DNA"/>
</dbReference>
<proteinExistence type="predicted"/>
<accession>A0A644ZES3</accession>
<comment type="caution">
    <text evidence="1">The sequence shown here is derived from an EMBL/GenBank/DDBJ whole genome shotgun (WGS) entry which is preliminary data.</text>
</comment>
<dbReference type="Pfam" id="PF19499">
    <property type="entry name" value="DUF6034"/>
    <property type="match status" value="1"/>
</dbReference>